<name>A0A3N6MK39_NATCH</name>
<evidence type="ECO:0000259" key="11">
    <source>
        <dbReference type="Pfam" id="PF00155"/>
    </source>
</evidence>
<comment type="caution">
    <text evidence="12">The sequence shown here is derived from an EMBL/GenBank/DDBJ whole genome shotgun (WGS) entry which is preliminary data.</text>
</comment>
<comment type="similarity">
    <text evidence="3 10">Belongs to the class-II pyridoxal-phosphate-dependent aminotransferase family. Histidinol-phosphate aminotransferase subfamily.</text>
</comment>
<sequence length="377" mass="40980">MQPRDLSDHVAYKAGRGIEEVARELGRDPSEFVKLASNENPHGPSPAAAVAIREHASSTSSYPKAAHADLVAAIADRWAVEDEQIWLANGGDGAIDYLHRATIEPGDAVLVPTPGFAYYGMSSRFHHGEVREYPLERTNDFEQTADRVLDSYDGERIVWITSPHNPTGTTMSVDEIERVAVETDDETLVVVDEAYGEFADLDSAVSLLQGRGTDDGRDDVAVLRTFSKAYGLAGIRLGYAIVPEEWGDAYARVNTPFAASELACRAGLAALQDDEHVERTVRTARNSREYLRDRIDADVWPSEGNFVLVDVGEATPVAEALQDRGVIVRDCSSFGLPGCLRITCGTEAETERAVEALNAVLAGRDEESETATEVPDT</sequence>
<evidence type="ECO:0000256" key="5">
    <source>
        <dbReference type="ARBA" id="ARBA00022605"/>
    </source>
</evidence>
<proteinExistence type="inferred from homology"/>
<dbReference type="Pfam" id="PF00155">
    <property type="entry name" value="Aminotran_1_2"/>
    <property type="match status" value="1"/>
</dbReference>
<dbReference type="InterPro" id="IPR015421">
    <property type="entry name" value="PyrdxlP-dep_Trfase_major"/>
</dbReference>
<keyword evidence="13" id="KW-1185">Reference proteome</keyword>
<evidence type="ECO:0000313" key="12">
    <source>
        <dbReference type="EMBL" id="RQG96261.1"/>
    </source>
</evidence>
<comment type="pathway">
    <text evidence="2 10">Amino-acid biosynthesis; L-histidine biosynthesis; L-histidine from 5-phospho-alpha-D-ribose 1-diphosphate: step 7/9.</text>
</comment>
<dbReference type="Gene3D" id="3.90.1150.10">
    <property type="entry name" value="Aspartate Aminotransferase, domain 1"/>
    <property type="match status" value="1"/>
</dbReference>
<dbReference type="GO" id="GO:0030170">
    <property type="term" value="F:pyridoxal phosphate binding"/>
    <property type="evidence" value="ECO:0007669"/>
    <property type="project" value="InterPro"/>
</dbReference>
<dbReference type="InterPro" id="IPR015424">
    <property type="entry name" value="PyrdxlP-dep_Trfase"/>
</dbReference>
<dbReference type="InterPro" id="IPR005861">
    <property type="entry name" value="HisP_aminotrans"/>
</dbReference>
<dbReference type="InterPro" id="IPR015422">
    <property type="entry name" value="PyrdxlP-dep_Trfase_small"/>
</dbReference>
<dbReference type="UniPathway" id="UPA00031">
    <property type="reaction ID" value="UER00012"/>
</dbReference>
<dbReference type="PROSITE" id="PS00599">
    <property type="entry name" value="AA_TRANSFER_CLASS_2"/>
    <property type="match status" value="1"/>
</dbReference>
<keyword evidence="6 10" id="KW-0808">Transferase</keyword>
<protein>
    <recommendedName>
        <fullName evidence="10">Histidinol-phosphate aminotransferase</fullName>
        <ecNumber evidence="10">2.6.1.9</ecNumber>
    </recommendedName>
    <alternativeName>
        <fullName evidence="10">Imidazole acetol-phosphate transaminase</fullName>
    </alternativeName>
</protein>
<dbReference type="Proteomes" id="UP000281431">
    <property type="component" value="Unassembled WGS sequence"/>
</dbReference>
<dbReference type="InterPro" id="IPR001917">
    <property type="entry name" value="Aminotrans_II_pyridoxalP_BS"/>
</dbReference>
<evidence type="ECO:0000256" key="9">
    <source>
        <dbReference type="ARBA" id="ARBA00047481"/>
    </source>
</evidence>
<keyword evidence="5 10" id="KW-0028">Amino-acid biosynthesis</keyword>
<dbReference type="CDD" id="cd00609">
    <property type="entry name" value="AAT_like"/>
    <property type="match status" value="1"/>
</dbReference>
<evidence type="ECO:0000256" key="6">
    <source>
        <dbReference type="ARBA" id="ARBA00022679"/>
    </source>
</evidence>
<comment type="catalytic activity">
    <reaction evidence="9 10">
        <text>L-histidinol phosphate + 2-oxoglutarate = 3-(imidazol-4-yl)-2-oxopropyl phosphate + L-glutamate</text>
        <dbReference type="Rhea" id="RHEA:23744"/>
        <dbReference type="ChEBI" id="CHEBI:16810"/>
        <dbReference type="ChEBI" id="CHEBI:29985"/>
        <dbReference type="ChEBI" id="CHEBI:57766"/>
        <dbReference type="ChEBI" id="CHEBI:57980"/>
        <dbReference type="EC" id="2.6.1.9"/>
    </reaction>
</comment>
<evidence type="ECO:0000313" key="13">
    <source>
        <dbReference type="Proteomes" id="UP000281431"/>
    </source>
</evidence>
<reference evidence="12 13" key="1">
    <citation type="submission" date="2018-10" db="EMBL/GenBank/DDBJ databases">
        <title>Natrarchaeobius chitinivorans gen. nov., sp. nov., and Natrarchaeobius haloalkaliphilus sp. nov., alkaliphilic, chitin-utilizing haloarchaea from hypersaline alkaline lakes.</title>
        <authorList>
            <person name="Sorokin D.Y."/>
            <person name="Elcheninov A.G."/>
            <person name="Kostrikina N.A."/>
            <person name="Bale N.J."/>
            <person name="Sinninghe Damste J.S."/>
            <person name="Khijniak T.V."/>
            <person name="Kublanov I.V."/>
            <person name="Toshchakov S.V."/>
        </authorList>
    </citation>
    <scope>NUCLEOTIDE SEQUENCE [LARGE SCALE GENOMIC DNA]</scope>
    <source>
        <strain evidence="12 13">AArcht7</strain>
    </source>
</reference>
<evidence type="ECO:0000256" key="3">
    <source>
        <dbReference type="ARBA" id="ARBA00007970"/>
    </source>
</evidence>
<dbReference type="EMBL" id="REFZ01000025">
    <property type="protein sequence ID" value="RQG96261.1"/>
    <property type="molecule type" value="Genomic_DNA"/>
</dbReference>
<dbReference type="PANTHER" id="PTHR43643">
    <property type="entry name" value="HISTIDINOL-PHOSPHATE AMINOTRANSFERASE 2"/>
    <property type="match status" value="1"/>
</dbReference>
<feature type="domain" description="Aminotransferase class I/classII large" evidence="11">
    <location>
        <begin position="31"/>
        <end position="357"/>
    </location>
</feature>
<dbReference type="GO" id="GO:0004400">
    <property type="term" value="F:histidinol-phosphate transaminase activity"/>
    <property type="evidence" value="ECO:0007669"/>
    <property type="project" value="UniProtKB-UniRule"/>
</dbReference>
<keyword evidence="7 10" id="KW-0663">Pyridoxal phosphate</keyword>
<keyword evidence="4 10" id="KW-0032">Aminotransferase</keyword>
<evidence type="ECO:0000256" key="4">
    <source>
        <dbReference type="ARBA" id="ARBA00022576"/>
    </source>
</evidence>
<evidence type="ECO:0000256" key="1">
    <source>
        <dbReference type="ARBA" id="ARBA00001933"/>
    </source>
</evidence>
<dbReference type="PANTHER" id="PTHR43643:SF6">
    <property type="entry name" value="HISTIDINOL-PHOSPHATE AMINOTRANSFERASE"/>
    <property type="match status" value="1"/>
</dbReference>
<dbReference type="HAMAP" id="MF_01023">
    <property type="entry name" value="HisC_aminotrans_2"/>
    <property type="match status" value="1"/>
</dbReference>
<dbReference type="SUPFAM" id="SSF53383">
    <property type="entry name" value="PLP-dependent transferases"/>
    <property type="match status" value="1"/>
</dbReference>
<evidence type="ECO:0000256" key="10">
    <source>
        <dbReference type="HAMAP-Rule" id="MF_01023"/>
    </source>
</evidence>
<evidence type="ECO:0000256" key="8">
    <source>
        <dbReference type="ARBA" id="ARBA00023102"/>
    </source>
</evidence>
<keyword evidence="8 10" id="KW-0368">Histidine biosynthesis</keyword>
<gene>
    <name evidence="10" type="primary">hisC</name>
    <name evidence="12" type="ORF">EA472_20620</name>
</gene>
<dbReference type="EC" id="2.6.1.9" evidence="10"/>
<dbReference type="GO" id="GO:0000105">
    <property type="term" value="P:L-histidine biosynthetic process"/>
    <property type="evidence" value="ECO:0007669"/>
    <property type="project" value="UniProtKB-UniRule"/>
</dbReference>
<feature type="modified residue" description="N6-(pyridoxal phosphate)lysine" evidence="10">
    <location>
        <position position="228"/>
    </location>
</feature>
<dbReference type="Gene3D" id="3.40.640.10">
    <property type="entry name" value="Type I PLP-dependent aspartate aminotransferase-like (Major domain)"/>
    <property type="match status" value="1"/>
</dbReference>
<dbReference type="InterPro" id="IPR050106">
    <property type="entry name" value="HistidinolP_aminotransfase"/>
</dbReference>
<dbReference type="NCBIfam" id="TIGR01141">
    <property type="entry name" value="hisC"/>
    <property type="match status" value="1"/>
</dbReference>
<dbReference type="AlphaFoldDB" id="A0A3N6MK39"/>
<evidence type="ECO:0000256" key="2">
    <source>
        <dbReference type="ARBA" id="ARBA00005011"/>
    </source>
</evidence>
<comment type="cofactor">
    <cofactor evidence="1 10">
        <name>pyridoxal 5'-phosphate</name>
        <dbReference type="ChEBI" id="CHEBI:597326"/>
    </cofactor>
</comment>
<accession>A0A3N6MK39</accession>
<organism evidence="12 13">
    <name type="scientific">Natrarchaeobius chitinivorans</name>
    <dbReference type="NCBI Taxonomy" id="1679083"/>
    <lineage>
        <taxon>Archaea</taxon>
        <taxon>Methanobacteriati</taxon>
        <taxon>Methanobacteriota</taxon>
        <taxon>Stenosarchaea group</taxon>
        <taxon>Halobacteria</taxon>
        <taxon>Halobacteriales</taxon>
        <taxon>Natrialbaceae</taxon>
        <taxon>Natrarchaeobius</taxon>
    </lineage>
</organism>
<dbReference type="InterPro" id="IPR004839">
    <property type="entry name" value="Aminotransferase_I/II_large"/>
</dbReference>
<evidence type="ECO:0000256" key="7">
    <source>
        <dbReference type="ARBA" id="ARBA00022898"/>
    </source>
</evidence>
<dbReference type="OrthoDB" id="9929at2157"/>